<dbReference type="GeneID" id="66079303"/>
<comment type="caution">
    <text evidence="6">The sequence shown here is derived from an EMBL/GenBank/DDBJ whole genome shotgun (WGS) entry which is preliminary data.</text>
</comment>
<dbReference type="Gene3D" id="3.20.20.80">
    <property type="entry name" value="Glycosidases"/>
    <property type="match status" value="1"/>
</dbReference>
<evidence type="ECO:0000259" key="5">
    <source>
        <dbReference type="Pfam" id="PF01229"/>
    </source>
</evidence>
<gene>
    <name evidence="6" type="ORF">E1B28_010227</name>
</gene>
<evidence type="ECO:0000256" key="1">
    <source>
        <dbReference type="ARBA" id="ARBA00008875"/>
    </source>
</evidence>
<keyword evidence="7" id="KW-1185">Reference proteome</keyword>
<evidence type="ECO:0000313" key="6">
    <source>
        <dbReference type="EMBL" id="KAG7091175.1"/>
    </source>
</evidence>
<protein>
    <recommendedName>
        <fullName evidence="5">Glycosyl hydrolases family 39 N-terminal catalytic domain-containing protein</fullName>
    </recommendedName>
</protein>
<dbReference type="KEGG" id="more:E1B28_010227"/>
<dbReference type="GO" id="GO:0016798">
    <property type="term" value="F:hydrolase activity, acting on glycosyl bonds"/>
    <property type="evidence" value="ECO:0007669"/>
    <property type="project" value="UniProtKB-KW"/>
</dbReference>
<reference evidence="6" key="1">
    <citation type="journal article" date="2021" name="Genome Biol. Evol.">
        <title>The assembled and annotated genome of the fairy-ring fungus Marasmius oreades.</title>
        <authorList>
            <person name="Hiltunen M."/>
            <person name="Ament-Velasquez S.L."/>
            <person name="Johannesson H."/>
        </authorList>
    </citation>
    <scope>NUCLEOTIDE SEQUENCE</scope>
    <source>
        <strain evidence="6">03SP1</strain>
    </source>
</reference>
<dbReference type="AlphaFoldDB" id="A0A9P7URK1"/>
<feature type="chain" id="PRO_5040348911" description="Glycosyl hydrolases family 39 N-terminal catalytic domain-containing protein" evidence="4">
    <location>
        <begin position="21"/>
        <end position="469"/>
    </location>
</feature>
<proteinExistence type="inferred from homology"/>
<keyword evidence="3" id="KW-0326">Glycosidase</keyword>
<evidence type="ECO:0000313" key="7">
    <source>
        <dbReference type="Proteomes" id="UP001049176"/>
    </source>
</evidence>
<dbReference type="InterPro" id="IPR049166">
    <property type="entry name" value="GH39_cat"/>
</dbReference>
<dbReference type="EMBL" id="CM032186">
    <property type="protein sequence ID" value="KAG7091175.1"/>
    <property type="molecule type" value="Genomic_DNA"/>
</dbReference>
<keyword evidence="2" id="KW-0378">Hydrolase</keyword>
<evidence type="ECO:0000256" key="3">
    <source>
        <dbReference type="ARBA" id="ARBA00023295"/>
    </source>
</evidence>
<keyword evidence="4" id="KW-0732">Signal</keyword>
<dbReference type="Pfam" id="PF01229">
    <property type="entry name" value="Glyco_hydro_39"/>
    <property type="match status" value="1"/>
</dbReference>
<dbReference type="OrthoDB" id="3445803at2759"/>
<evidence type="ECO:0000256" key="4">
    <source>
        <dbReference type="SAM" id="SignalP"/>
    </source>
</evidence>
<comment type="similarity">
    <text evidence="1">Belongs to the glycosyl hydrolase 39 family.</text>
</comment>
<accession>A0A9P7URK1</accession>
<organism evidence="6 7">
    <name type="scientific">Marasmius oreades</name>
    <name type="common">fairy-ring Marasmius</name>
    <dbReference type="NCBI Taxonomy" id="181124"/>
    <lineage>
        <taxon>Eukaryota</taxon>
        <taxon>Fungi</taxon>
        <taxon>Dikarya</taxon>
        <taxon>Basidiomycota</taxon>
        <taxon>Agaricomycotina</taxon>
        <taxon>Agaricomycetes</taxon>
        <taxon>Agaricomycetidae</taxon>
        <taxon>Agaricales</taxon>
        <taxon>Marasmiineae</taxon>
        <taxon>Marasmiaceae</taxon>
        <taxon>Marasmius</taxon>
    </lineage>
</organism>
<dbReference type="RefSeq" id="XP_043007645.1">
    <property type="nucleotide sequence ID" value="XM_043155181.1"/>
</dbReference>
<name>A0A9P7URK1_9AGAR</name>
<dbReference type="InterPro" id="IPR017853">
    <property type="entry name" value="GH"/>
</dbReference>
<dbReference type="SUPFAM" id="SSF51445">
    <property type="entry name" value="(Trans)glycosidases"/>
    <property type="match status" value="1"/>
</dbReference>
<sequence length="469" mass="51921">MLSYIALSVLVPLLLSSCLASPLQTPRETTLEKRQSSSMITFVDLATNTGNSVHRASGLLYGVPDPGSQIPSSFYTGMGFNHLSAGGAQFPDASGWIGGGYTGRFQDVLANYKTAKSFGAQFMLKTSDLWGADATQPSNAIWPGDGGSYAEYDRFLTQLVSDLKANGMTDIMFLIWNEPDLSIFWAVGIDRYLQTWTHTANFLKSNLPGVRIAGPSFSSPPNSGNTWWQRWLTECKNSGTAPNVYTWHHEFSTNDNLNDLSVAQPNMVNLINSFGLPMGEFIIDEYGILAEQVPGGAAWWIGSFERWNMYGLRGNWVSTWKLQDFFAGLLGKTNNNDRFGTGYYSNGEYQVYKYYVNTMIGHRVKTTRSTDKKMDSYAVVDTHRVRILVGGRQVTGTYQLTIQNLSVLGLPTSGTITVHTFEFPYTGVTGRVDAPTDLGTVAHTYSGNTLSFPIFQTSTTTTWAFEFDY</sequence>
<feature type="domain" description="Glycosyl hydrolases family 39 N-terminal catalytic" evidence="5">
    <location>
        <begin position="166"/>
        <end position="267"/>
    </location>
</feature>
<feature type="signal peptide" evidence="4">
    <location>
        <begin position="1"/>
        <end position="20"/>
    </location>
</feature>
<dbReference type="Proteomes" id="UP001049176">
    <property type="component" value="Chromosome 6"/>
</dbReference>
<evidence type="ECO:0000256" key="2">
    <source>
        <dbReference type="ARBA" id="ARBA00022801"/>
    </source>
</evidence>